<keyword evidence="1" id="KW-1133">Transmembrane helix</keyword>
<name>A0A151X2B3_9HYME</name>
<evidence type="ECO:0000313" key="2">
    <source>
        <dbReference type="EMBL" id="KYQ54530.1"/>
    </source>
</evidence>
<keyword evidence="3" id="KW-1185">Reference proteome</keyword>
<dbReference type="EMBL" id="KQ982579">
    <property type="protein sequence ID" value="KYQ54530.1"/>
    <property type="molecule type" value="Genomic_DNA"/>
</dbReference>
<feature type="transmembrane region" description="Helical" evidence="1">
    <location>
        <begin position="12"/>
        <end position="30"/>
    </location>
</feature>
<reference evidence="2 3" key="1">
    <citation type="submission" date="2015-09" db="EMBL/GenBank/DDBJ databases">
        <title>Trachymyrmex zeteki WGS genome.</title>
        <authorList>
            <person name="Nygaard S."/>
            <person name="Hu H."/>
            <person name="Boomsma J."/>
            <person name="Zhang G."/>
        </authorList>
    </citation>
    <scope>NUCLEOTIDE SEQUENCE [LARGE SCALE GENOMIC DNA]</scope>
    <source>
        <strain evidence="2">Tzet28-1</strain>
        <tissue evidence="2">Whole body</tissue>
    </source>
</reference>
<protein>
    <submittedName>
        <fullName evidence="2">Uncharacterized protein</fullName>
    </submittedName>
</protein>
<proteinExistence type="predicted"/>
<gene>
    <name evidence="2" type="ORF">ALC60_06554</name>
</gene>
<organism evidence="2 3">
    <name type="scientific">Mycetomoellerius zeteki</name>
    <dbReference type="NCBI Taxonomy" id="64791"/>
    <lineage>
        <taxon>Eukaryota</taxon>
        <taxon>Metazoa</taxon>
        <taxon>Ecdysozoa</taxon>
        <taxon>Arthropoda</taxon>
        <taxon>Hexapoda</taxon>
        <taxon>Insecta</taxon>
        <taxon>Pterygota</taxon>
        <taxon>Neoptera</taxon>
        <taxon>Endopterygota</taxon>
        <taxon>Hymenoptera</taxon>
        <taxon>Apocrita</taxon>
        <taxon>Aculeata</taxon>
        <taxon>Formicoidea</taxon>
        <taxon>Formicidae</taxon>
        <taxon>Myrmicinae</taxon>
        <taxon>Mycetomoellerius</taxon>
    </lineage>
</organism>
<sequence length="59" mass="6760">MVVVRVATENVPFLITVASTTYLGFIKITLRSGFVSLPRERCKQWWRWIESSETEGRGG</sequence>
<evidence type="ECO:0000256" key="1">
    <source>
        <dbReference type="SAM" id="Phobius"/>
    </source>
</evidence>
<evidence type="ECO:0000313" key="3">
    <source>
        <dbReference type="Proteomes" id="UP000075809"/>
    </source>
</evidence>
<accession>A0A151X2B3</accession>
<keyword evidence="1" id="KW-0812">Transmembrane</keyword>
<keyword evidence="1" id="KW-0472">Membrane</keyword>
<dbReference type="AlphaFoldDB" id="A0A151X2B3"/>
<dbReference type="Proteomes" id="UP000075809">
    <property type="component" value="Unassembled WGS sequence"/>
</dbReference>